<dbReference type="Proteomes" id="UP000532936">
    <property type="component" value="Unassembled WGS sequence"/>
</dbReference>
<protein>
    <submittedName>
        <fullName evidence="1">Uncharacterized protein</fullName>
    </submittedName>
</protein>
<comment type="caution">
    <text evidence="1">The sequence shown here is derived from an EMBL/GenBank/DDBJ whole genome shotgun (WGS) entry which is preliminary data.</text>
</comment>
<organism evidence="1 2">
    <name type="scientific">Brevundimonas mediterranea</name>
    <dbReference type="NCBI Taxonomy" id="74329"/>
    <lineage>
        <taxon>Bacteria</taxon>
        <taxon>Pseudomonadati</taxon>
        <taxon>Pseudomonadota</taxon>
        <taxon>Alphaproteobacteria</taxon>
        <taxon>Caulobacterales</taxon>
        <taxon>Caulobacteraceae</taxon>
        <taxon>Brevundimonas</taxon>
    </lineage>
</organism>
<dbReference type="AlphaFoldDB" id="A0A7W6A414"/>
<accession>A0A7W6A414</accession>
<proteinExistence type="predicted"/>
<dbReference type="RefSeq" id="WP_183195574.1">
    <property type="nucleotide sequence ID" value="NZ_JACIDA010000001.1"/>
</dbReference>
<evidence type="ECO:0000313" key="2">
    <source>
        <dbReference type="Proteomes" id="UP000532936"/>
    </source>
</evidence>
<dbReference type="EMBL" id="JACIDA010000001">
    <property type="protein sequence ID" value="MBB3871370.1"/>
    <property type="molecule type" value="Genomic_DNA"/>
</dbReference>
<reference evidence="1 2" key="1">
    <citation type="submission" date="2020-08" db="EMBL/GenBank/DDBJ databases">
        <title>Genomic Encyclopedia of Type Strains, Phase IV (KMG-IV): sequencing the most valuable type-strain genomes for metagenomic binning, comparative biology and taxonomic classification.</title>
        <authorList>
            <person name="Goeker M."/>
        </authorList>
    </citation>
    <scope>NUCLEOTIDE SEQUENCE [LARGE SCALE GENOMIC DNA]</scope>
    <source>
        <strain evidence="1 2">DSM 14878</strain>
    </source>
</reference>
<evidence type="ECO:0000313" key="1">
    <source>
        <dbReference type="EMBL" id="MBB3871370.1"/>
    </source>
</evidence>
<gene>
    <name evidence="1" type="ORF">GGR11_000884</name>
</gene>
<name>A0A7W6A414_9CAUL</name>
<sequence>MTAIIAVIVAIMETADNAALVLIKARTRFEAAWIDMRKPYLAGHDYWVSAHEQRVSRLVRRTIYRHSDRPMEKDRP</sequence>